<name>C0B6S7_9FIRM</name>
<keyword evidence="1" id="KW-0812">Transmembrane</keyword>
<feature type="non-terminal residue" evidence="2">
    <location>
        <position position="1"/>
    </location>
</feature>
<keyword evidence="1" id="KW-0472">Membrane</keyword>
<dbReference type="HOGENOM" id="CLU_3261993_0_0_9"/>
<keyword evidence="1" id="KW-1133">Transmembrane helix</keyword>
<evidence type="ECO:0000256" key="1">
    <source>
        <dbReference type="SAM" id="Phobius"/>
    </source>
</evidence>
<reference evidence="2 3" key="2">
    <citation type="submission" date="2009-03" db="EMBL/GenBank/DDBJ databases">
        <title>Draft genome sequence of Coprococcus comes (ATCC 27758).</title>
        <authorList>
            <person name="Sudarsanam P."/>
            <person name="Ley R."/>
            <person name="Guruge J."/>
            <person name="Turnbaugh P.J."/>
            <person name="Mahowald M."/>
            <person name="Liep D."/>
            <person name="Gordon J."/>
        </authorList>
    </citation>
    <scope>NUCLEOTIDE SEQUENCE [LARGE SCALE GENOMIC DNA]</scope>
    <source>
        <strain evidence="2 3">ATCC 27758</strain>
    </source>
</reference>
<comment type="caution">
    <text evidence="2">The sequence shown here is derived from an EMBL/GenBank/DDBJ whole genome shotgun (WGS) entry which is preliminary data.</text>
</comment>
<evidence type="ECO:0008006" key="4">
    <source>
        <dbReference type="Google" id="ProtNLM"/>
    </source>
</evidence>
<accession>C0B6S7</accession>
<feature type="transmembrane region" description="Helical" evidence="1">
    <location>
        <begin position="6"/>
        <end position="27"/>
    </location>
</feature>
<dbReference type="AlphaFoldDB" id="C0B6S7"/>
<evidence type="ECO:0000313" key="2">
    <source>
        <dbReference type="EMBL" id="EEG90620.1"/>
    </source>
</evidence>
<reference evidence="2 3" key="1">
    <citation type="submission" date="2009-02" db="EMBL/GenBank/DDBJ databases">
        <authorList>
            <person name="Fulton L."/>
            <person name="Clifton S."/>
            <person name="Fulton B."/>
            <person name="Xu J."/>
            <person name="Minx P."/>
            <person name="Pepin K.H."/>
            <person name="Johnson M."/>
            <person name="Bhonagiri V."/>
            <person name="Nash W.E."/>
            <person name="Mardis E.R."/>
            <person name="Wilson R.K."/>
        </authorList>
    </citation>
    <scope>NUCLEOTIDE SEQUENCE [LARGE SCALE GENOMIC DNA]</scope>
    <source>
        <strain evidence="2 3">ATCC 27758</strain>
    </source>
</reference>
<organism evidence="2 3">
    <name type="scientific">Coprococcus comes ATCC 27758</name>
    <dbReference type="NCBI Taxonomy" id="470146"/>
    <lineage>
        <taxon>Bacteria</taxon>
        <taxon>Bacillati</taxon>
        <taxon>Bacillota</taxon>
        <taxon>Clostridia</taxon>
        <taxon>Lachnospirales</taxon>
        <taxon>Lachnospiraceae</taxon>
        <taxon>Coprococcus</taxon>
    </lineage>
</organism>
<evidence type="ECO:0000313" key="3">
    <source>
        <dbReference type="Proteomes" id="UP000003793"/>
    </source>
</evidence>
<sequence length="41" mass="4637">GAVSLRVIQNVFGVVFALAFCVIFYWFMSKKKESDVTVHAE</sequence>
<gene>
    <name evidence="2" type="ORF">COPCOM_00848</name>
</gene>
<protein>
    <recommendedName>
        <fullName evidence="4">FUSC family protein</fullName>
    </recommendedName>
</protein>
<proteinExistence type="predicted"/>
<dbReference type="EMBL" id="ABVR01000037">
    <property type="protein sequence ID" value="EEG90620.1"/>
    <property type="molecule type" value="Genomic_DNA"/>
</dbReference>
<dbReference type="Proteomes" id="UP000003793">
    <property type="component" value="Unassembled WGS sequence"/>
</dbReference>